<name>A0A084R0G5_STAC4</name>
<keyword evidence="7" id="KW-1185">Reference proteome</keyword>
<keyword evidence="2" id="KW-0479">Metal-binding</keyword>
<dbReference type="GO" id="GO:0003677">
    <property type="term" value="F:DNA binding"/>
    <property type="evidence" value="ECO:0007669"/>
    <property type="project" value="InterPro"/>
</dbReference>
<dbReference type="SUPFAM" id="SSF57701">
    <property type="entry name" value="Zn2/Cys6 DNA-binding domain"/>
    <property type="match status" value="1"/>
</dbReference>
<dbReference type="Proteomes" id="UP000028524">
    <property type="component" value="Unassembled WGS sequence"/>
</dbReference>
<comment type="subcellular location">
    <subcellularLocation>
        <location evidence="1">Nucleus</location>
    </subcellularLocation>
</comment>
<proteinExistence type="predicted"/>
<dbReference type="OMA" id="VDQGWAL"/>
<dbReference type="GO" id="GO:0000981">
    <property type="term" value="F:DNA-binding transcription factor activity, RNA polymerase II-specific"/>
    <property type="evidence" value="ECO:0007669"/>
    <property type="project" value="InterPro"/>
</dbReference>
<dbReference type="CDD" id="cd00067">
    <property type="entry name" value="GAL4"/>
    <property type="match status" value="1"/>
</dbReference>
<protein>
    <recommendedName>
        <fullName evidence="5">Zn(2)-C6 fungal-type domain-containing protein</fullName>
    </recommendedName>
</protein>
<dbReference type="InterPro" id="IPR050613">
    <property type="entry name" value="Sec_Metabolite_Reg"/>
</dbReference>
<dbReference type="PROSITE" id="PS50048">
    <property type="entry name" value="ZN2_CY6_FUNGAL_2"/>
    <property type="match status" value="1"/>
</dbReference>
<gene>
    <name evidence="6" type="ORF">S40285_08109</name>
</gene>
<dbReference type="PANTHER" id="PTHR31001">
    <property type="entry name" value="UNCHARACTERIZED TRANSCRIPTIONAL REGULATORY PROTEIN"/>
    <property type="match status" value="1"/>
</dbReference>
<dbReference type="HOGENOM" id="CLU_018186_1_0_1"/>
<reference evidence="6 7" key="1">
    <citation type="journal article" date="2014" name="BMC Genomics">
        <title>Comparative genome sequencing reveals chemotype-specific gene clusters in the toxigenic black mold Stachybotrys.</title>
        <authorList>
            <person name="Semeiks J."/>
            <person name="Borek D."/>
            <person name="Otwinowski Z."/>
            <person name="Grishin N.V."/>
        </authorList>
    </citation>
    <scope>NUCLEOTIDE SEQUENCE [LARGE SCALE GENOMIC DNA]</scope>
    <source>
        <strain evidence="6 7">IBT 40285</strain>
    </source>
</reference>
<dbReference type="Gene3D" id="4.10.240.10">
    <property type="entry name" value="Zn(2)-C6 fungal-type DNA-binding domain"/>
    <property type="match status" value="1"/>
</dbReference>
<dbReference type="PANTHER" id="PTHR31001:SF40">
    <property type="entry name" value="ZN(II)2CYS6 TRANSCRIPTION FACTOR (EUROFUNG)"/>
    <property type="match status" value="1"/>
</dbReference>
<dbReference type="EMBL" id="KL659380">
    <property type="protein sequence ID" value="KFA69700.1"/>
    <property type="molecule type" value="Genomic_DNA"/>
</dbReference>
<dbReference type="AlphaFoldDB" id="A0A084R0G5"/>
<keyword evidence="3" id="KW-0539">Nucleus</keyword>
<feature type="compositionally biased region" description="Polar residues" evidence="4">
    <location>
        <begin position="194"/>
        <end position="204"/>
    </location>
</feature>
<dbReference type="CDD" id="cd12148">
    <property type="entry name" value="fungal_TF_MHR"/>
    <property type="match status" value="1"/>
</dbReference>
<dbReference type="Pfam" id="PF00172">
    <property type="entry name" value="Zn_clus"/>
    <property type="match status" value="1"/>
</dbReference>
<evidence type="ECO:0000256" key="3">
    <source>
        <dbReference type="ARBA" id="ARBA00023242"/>
    </source>
</evidence>
<sequence length="818" mass="92012">MELELLSVAADYNDLMNVVDISDQYRAETVSDHRERRGAARALAWSFYLSVAVANSLLFQKLGKPQWPKVLTQLKWPEIIVNEIFEQYGKTGTSWTRYWARDELAEPVARLVSVQPGGHRQTAYDKLAPRGGLVAEDCVRALWNPRPNHASAQVISVDRELTSPQSPTPIAQGYDELVPSQTPTLDDTLTEMASNNTQQPSPTIAHSPGPVTNPKRRRQPLSCEPCRHSKLRCDRRLPCETCAKRGWQDKCSYDAAQRGSLRGIRRRKTRGSTAEAVAVPQVQLISPSKPASHRSQSPEPIHHRWDNILRRPPINQNVSATSTDVGFSLLFGPSVHINDLLARLPPDTIGEYLVSRYFASICPLFHVLHGPTFQKQYTAFLANPQQTNLSWLALLFAICSLTVRTIPATDPGLAELWQNRPMPQNLSTLSQEYRNAAMMCLAQDQFLIRHDLNTLEALLVIIQIINENVGAEYAWALLGSALNIAIALRCHSDSPDISCIERERRRRCWAGILIVHSDQALLYRDTDLSHLCNMKSPMPSDANDSDILESGILTRPREESGPEPTQMSLMRFQIRLFHLLTDICNHISSSDRLDEASLVRLDAAVAEEQQKWNSLYLVNGARSILDTAGYAKWCMLQAFAHQIYLLLHRPFHTSRSGQGRFRAESRDRCIKSGSALLDIHRQLCELPCLKCYRWTVKGTITYNALHGAVALTSCLLDTAHGPPSMEHISAINATVRRLEKLQGCSPACASVYPILRHLQSRLACQNPPPCTDQVTVEERFDEWISNMDWFRPDDIGWNFWESESVSHQAGNSNPEVPN</sequence>
<dbReference type="OrthoDB" id="2406834at2759"/>
<dbReference type="InterPro" id="IPR001138">
    <property type="entry name" value="Zn2Cys6_DnaBD"/>
</dbReference>
<dbReference type="GO" id="GO:0006351">
    <property type="term" value="P:DNA-templated transcription"/>
    <property type="evidence" value="ECO:0007669"/>
    <property type="project" value="InterPro"/>
</dbReference>
<feature type="domain" description="Zn(2)-C6 fungal-type" evidence="5">
    <location>
        <begin position="222"/>
        <end position="253"/>
    </location>
</feature>
<evidence type="ECO:0000256" key="2">
    <source>
        <dbReference type="ARBA" id="ARBA00022723"/>
    </source>
</evidence>
<evidence type="ECO:0000259" key="5">
    <source>
        <dbReference type="PROSITE" id="PS50048"/>
    </source>
</evidence>
<dbReference type="GO" id="GO:0005634">
    <property type="term" value="C:nucleus"/>
    <property type="evidence" value="ECO:0007669"/>
    <property type="project" value="UniProtKB-SubCell"/>
</dbReference>
<dbReference type="InParanoid" id="A0A084R0G5"/>
<dbReference type="InterPro" id="IPR036864">
    <property type="entry name" value="Zn2-C6_fun-type_DNA-bd_sf"/>
</dbReference>
<accession>A0A084R0G5</accession>
<evidence type="ECO:0000313" key="6">
    <source>
        <dbReference type="EMBL" id="KFA69700.1"/>
    </source>
</evidence>
<dbReference type="GO" id="GO:0008270">
    <property type="term" value="F:zinc ion binding"/>
    <property type="evidence" value="ECO:0007669"/>
    <property type="project" value="InterPro"/>
</dbReference>
<organism evidence="6 7">
    <name type="scientific">Stachybotrys chlorohalonatus (strain IBT 40285)</name>
    <dbReference type="NCBI Taxonomy" id="1283841"/>
    <lineage>
        <taxon>Eukaryota</taxon>
        <taxon>Fungi</taxon>
        <taxon>Dikarya</taxon>
        <taxon>Ascomycota</taxon>
        <taxon>Pezizomycotina</taxon>
        <taxon>Sordariomycetes</taxon>
        <taxon>Hypocreomycetidae</taxon>
        <taxon>Hypocreales</taxon>
        <taxon>Stachybotryaceae</taxon>
        <taxon>Stachybotrys</taxon>
    </lineage>
</organism>
<evidence type="ECO:0000256" key="1">
    <source>
        <dbReference type="ARBA" id="ARBA00004123"/>
    </source>
</evidence>
<dbReference type="STRING" id="1283841.A0A084R0G5"/>
<dbReference type="Pfam" id="PF04082">
    <property type="entry name" value="Fungal_trans"/>
    <property type="match status" value="1"/>
</dbReference>
<evidence type="ECO:0000313" key="7">
    <source>
        <dbReference type="Proteomes" id="UP000028524"/>
    </source>
</evidence>
<evidence type="ECO:0000256" key="4">
    <source>
        <dbReference type="SAM" id="MobiDB-lite"/>
    </source>
</evidence>
<dbReference type="PROSITE" id="PS00463">
    <property type="entry name" value="ZN2_CY6_FUNGAL_1"/>
    <property type="match status" value="1"/>
</dbReference>
<dbReference type="InterPro" id="IPR007219">
    <property type="entry name" value="XnlR_reg_dom"/>
</dbReference>
<feature type="region of interest" description="Disordered" evidence="4">
    <location>
        <begin position="194"/>
        <end position="221"/>
    </location>
</feature>
<dbReference type="SMART" id="SM00066">
    <property type="entry name" value="GAL4"/>
    <property type="match status" value="1"/>
</dbReference>